<proteinExistence type="predicted"/>
<dbReference type="Proteomes" id="UP000321379">
    <property type="component" value="Unassembled WGS sequence"/>
</dbReference>
<evidence type="ECO:0000259" key="1">
    <source>
        <dbReference type="Pfam" id="PF01425"/>
    </source>
</evidence>
<dbReference type="InterPro" id="IPR000120">
    <property type="entry name" value="Amidase"/>
</dbReference>
<dbReference type="RefSeq" id="WP_147784584.1">
    <property type="nucleotide sequence ID" value="NZ_VRMG01000010.1"/>
</dbReference>
<keyword evidence="3" id="KW-1185">Reference proteome</keyword>
<dbReference type="AlphaFoldDB" id="A0A5C8UM12"/>
<dbReference type="Pfam" id="PF01425">
    <property type="entry name" value="Amidase"/>
    <property type="match status" value="1"/>
</dbReference>
<dbReference type="Gene3D" id="3.90.1300.10">
    <property type="entry name" value="Amidase signature (AS) domain"/>
    <property type="match status" value="1"/>
</dbReference>
<protein>
    <submittedName>
        <fullName evidence="2">Amidase</fullName>
    </submittedName>
</protein>
<dbReference type="PANTHER" id="PTHR11895:SF151">
    <property type="entry name" value="GLUTAMYL-TRNA(GLN) AMIDOTRANSFERASE SUBUNIT A"/>
    <property type="match status" value="1"/>
</dbReference>
<reference evidence="2 3" key="1">
    <citation type="submission" date="2019-08" db="EMBL/GenBank/DDBJ databases">
        <title>Bacterial whole genome sequence for Glaciihabitans sp. CHu50b-6-2.</title>
        <authorList>
            <person name="Jin L."/>
        </authorList>
    </citation>
    <scope>NUCLEOTIDE SEQUENCE [LARGE SCALE GENOMIC DNA]</scope>
    <source>
        <strain evidence="2 3">CHu50b-6-2</strain>
    </source>
</reference>
<comment type="caution">
    <text evidence="2">The sequence shown here is derived from an EMBL/GenBank/DDBJ whole genome shotgun (WGS) entry which is preliminary data.</text>
</comment>
<name>A0A5C8UM12_9MICO</name>
<accession>A0A5C8UM12</accession>
<dbReference type="EMBL" id="VRMG01000010">
    <property type="protein sequence ID" value="TXN28914.1"/>
    <property type="molecule type" value="Genomic_DNA"/>
</dbReference>
<sequence>MNEFSVVEIARGLSAGSMSAMDVLDGCLEQLERVNPGINAVVTVNPGARAEARASEERHRVGASLGPLDGVPITVKDNLLVGGLRATWGTRLFEDHIASHDELPVETLRRAGAVIVGKTNVSEFTVGGFTNNPIFGATLNPLNTALTPGGSSGGAVASVAAGIVPLALATDGGGSIRRPAAHTGLVGFKPSSGRVARGAGFPVIFGDFEVVGPIAATVADVILAMEVLGQPDIRDPRSRLFSPWRLGSEDARPLPGLRILAVEQIGDAPVEPAIRSSFREAQAALAELGHLVEPGCLPFDIDSTGAWSEELVARGLARLASEYPGFASLVSPRFAEQAQRGAALRDITSSGLDESIAAFRGQVSAAYRSFDVILMPATAAQPWPVEFEYPAAIDGIPVGPRGHAVFTGWVNAAGNPAVSIPIGWDATGLPIGAQLIGPIGSDEVALALALELEATLRRSPITNSPLTIQERTGGPRASHPR</sequence>
<organism evidence="2 3">
    <name type="scientific">Lacisediminihabitans profunda</name>
    <dbReference type="NCBI Taxonomy" id="2594790"/>
    <lineage>
        <taxon>Bacteria</taxon>
        <taxon>Bacillati</taxon>
        <taxon>Actinomycetota</taxon>
        <taxon>Actinomycetes</taxon>
        <taxon>Micrococcales</taxon>
        <taxon>Microbacteriaceae</taxon>
        <taxon>Lacisediminihabitans</taxon>
    </lineage>
</organism>
<dbReference type="InterPro" id="IPR023631">
    <property type="entry name" value="Amidase_dom"/>
</dbReference>
<evidence type="ECO:0000313" key="2">
    <source>
        <dbReference type="EMBL" id="TXN28914.1"/>
    </source>
</evidence>
<gene>
    <name evidence="2" type="ORF">FVP33_15420</name>
</gene>
<dbReference type="SUPFAM" id="SSF75304">
    <property type="entry name" value="Amidase signature (AS) enzymes"/>
    <property type="match status" value="1"/>
</dbReference>
<feature type="domain" description="Amidase" evidence="1">
    <location>
        <begin position="23"/>
        <end position="443"/>
    </location>
</feature>
<dbReference type="GO" id="GO:0003824">
    <property type="term" value="F:catalytic activity"/>
    <property type="evidence" value="ECO:0007669"/>
    <property type="project" value="InterPro"/>
</dbReference>
<evidence type="ECO:0000313" key="3">
    <source>
        <dbReference type="Proteomes" id="UP000321379"/>
    </source>
</evidence>
<dbReference type="PANTHER" id="PTHR11895">
    <property type="entry name" value="TRANSAMIDASE"/>
    <property type="match status" value="1"/>
</dbReference>
<dbReference type="InterPro" id="IPR036928">
    <property type="entry name" value="AS_sf"/>
</dbReference>